<keyword evidence="9" id="KW-1185">Reference proteome</keyword>
<dbReference type="SUPFAM" id="SSF56801">
    <property type="entry name" value="Acetyl-CoA synthetase-like"/>
    <property type="match status" value="1"/>
</dbReference>
<evidence type="ECO:0000313" key="9">
    <source>
        <dbReference type="Proteomes" id="UP000580474"/>
    </source>
</evidence>
<dbReference type="RefSeq" id="WP_343071353.1">
    <property type="nucleotide sequence ID" value="NZ_JACHIV010000001.1"/>
</dbReference>
<feature type="domain" description="AMP-dependent synthetase/ligase" evidence="7">
    <location>
        <begin position="21"/>
        <end position="434"/>
    </location>
</feature>
<dbReference type="GO" id="GO:0004467">
    <property type="term" value="F:long-chain fatty acid-CoA ligase activity"/>
    <property type="evidence" value="ECO:0007669"/>
    <property type="project" value="UniProtKB-EC"/>
</dbReference>
<dbReference type="Proteomes" id="UP000580474">
    <property type="component" value="Unassembled WGS sequence"/>
</dbReference>
<keyword evidence="4" id="KW-0443">Lipid metabolism</keyword>
<reference evidence="8 9" key="1">
    <citation type="submission" date="2020-08" db="EMBL/GenBank/DDBJ databases">
        <title>Sequencing the genomes of 1000 actinobacteria strains.</title>
        <authorList>
            <person name="Klenk H.-P."/>
        </authorList>
    </citation>
    <scope>NUCLEOTIDE SEQUENCE [LARGE SCALE GENOMIC DNA]</scope>
    <source>
        <strain evidence="8 9">DSM 45582</strain>
    </source>
</reference>
<name>A0A840NJF3_9PSEU</name>
<dbReference type="Gene3D" id="3.30.300.30">
    <property type="match status" value="1"/>
</dbReference>
<keyword evidence="3" id="KW-0276">Fatty acid metabolism</keyword>
<evidence type="ECO:0000313" key="8">
    <source>
        <dbReference type="EMBL" id="MBB5069292.1"/>
    </source>
</evidence>
<dbReference type="InterPro" id="IPR045851">
    <property type="entry name" value="AMP-bd_C_sf"/>
</dbReference>
<evidence type="ECO:0000256" key="3">
    <source>
        <dbReference type="ARBA" id="ARBA00022832"/>
    </source>
</evidence>
<evidence type="ECO:0000256" key="6">
    <source>
        <dbReference type="ARBA" id="ARBA00032875"/>
    </source>
</evidence>
<gene>
    <name evidence="8" type="ORF">BJ969_002380</name>
</gene>
<dbReference type="GO" id="GO:0016020">
    <property type="term" value="C:membrane"/>
    <property type="evidence" value="ECO:0007669"/>
    <property type="project" value="TreeGrafter"/>
</dbReference>
<sequence>MTIAAECAAAADGLTIPGLLARNAREQPQRPALSGNDTTLTWSRLRDEVAAVARGLAGRGLGAGDRMMIMMSSRPEHWIVDLAATHLAALPCTAYATLSTEQIGFVAAHSKAAVVVLEGAAELDRWTPVLAGNTEVRAVVVLDPEVATPPGDDRFVRWHELHAEGTALHRADPAVFERCWAHITSDDPLAMMYTSGTTGDPKGVVLSHRNAVYEAVAVDRIAPTPDGAPSVSYLPLAHVAERELGIYRALYKALHVSVCPDAAQVVQTLAFVRPPAFFGVPRVWEKITTGLQAVLARQAEPQRELLARAQELALHAFRLRGRGEPVPAEHADRLAEADAQVLRPVRAMLGLDELRWASSGAAPLPPHVLEFLASLGIEVLEVWGMTETTGCATANTADAYRPGSVGRPVPGVELRLGEDGEVFVRGPVVFLGYLDESGEIARATDDEGWLATGDIGWIDDDGYLTITDRKKELIITASGKNIAPAKVEGLLRAHQLVGHAVVIGDRKPYLTALIVLDEETAPGWAAAHGITGDLGELAAHPKVRAELDVLLTEVNGRLARAEQIKRYEVLAQPWSAESGELTPTLKLKRKAVQERYATDIDSLYT</sequence>
<dbReference type="Gene3D" id="3.40.50.12780">
    <property type="entry name" value="N-terminal domain of ligase-like"/>
    <property type="match status" value="1"/>
</dbReference>
<comment type="catalytic activity">
    <reaction evidence="5">
        <text>a long-chain fatty acid + ATP + CoA = a long-chain fatty acyl-CoA + AMP + diphosphate</text>
        <dbReference type="Rhea" id="RHEA:15421"/>
        <dbReference type="ChEBI" id="CHEBI:30616"/>
        <dbReference type="ChEBI" id="CHEBI:33019"/>
        <dbReference type="ChEBI" id="CHEBI:57287"/>
        <dbReference type="ChEBI" id="CHEBI:57560"/>
        <dbReference type="ChEBI" id="CHEBI:83139"/>
        <dbReference type="ChEBI" id="CHEBI:456215"/>
        <dbReference type="EC" id="6.2.1.3"/>
    </reaction>
    <physiologicalReaction direction="left-to-right" evidence="5">
        <dbReference type="Rhea" id="RHEA:15422"/>
    </physiologicalReaction>
</comment>
<dbReference type="Pfam" id="PF23562">
    <property type="entry name" value="AMP-binding_C_3"/>
    <property type="match status" value="1"/>
</dbReference>
<dbReference type="PANTHER" id="PTHR43272">
    <property type="entry name" value="LONG-CHAIN-FATTY-ACID--COA LIGASE"/>
    <property type="match status" value="1"/>
</dbReference>
<protein>
    <recommendedName>
        <fullName evidence="6">Acyl-CoA synthetase</fullName>
    </recommendedName>
</protein>
<evidence type="ECO:0000256" key="2">
    <source>
        <dbReference type="ARBA" id="ARBA00022598"/>
    </source>
</evidence>
<evidence type="ECO:0000256" key="5">
    <source>
        <dbReference type="ARBA" id="ARBA00024484"/>
    </source>
</evidence>
<proteinExistence type="inferred from homology"/>
<dbReference type="CDD" id="cd05907">
    <property type="entry name" value="VL_LC_FACS_like"/>
    <property type="match status" value="1"/>
</dbReference>
<accession>A0A840NJF3</accession>
<dbReference type="Pfam" id="PF00501">
    <property type="entry name" value="AMP-binding"/>
    <property type="match status" value="1"/>
</dbReference>
<dbReference type="InterPro" id="IPR000873">
    <property type="entry name" value="AMP-dep_synth/lig_dom"/>
</dbReference>
<organism evidence="8 9">
    <name type="scientific">Saccharopolyspora gloriosae</name>
    <dbReference type="NCBI Taxonomy" id="455344"/>
    <lineage>
        <taxon>Bacteria</taxon>
        <taxon>Bacillati</taxon>
        <taxon>Actinomycetota</taxon>
        <taxon>Actinomycetes</taxon>
        <taxon>Pseudonocardiales</taxon>
        <taxon>Pseudonocardiaceae</taxon>
        <taxon>Saccharopolyspora</taxon>
    </lineage>
</organism>
<dbReference type="AlphaFoldDB" id="A0A840NJF3"/>
<evidence type="ECO:0000256" key="1">
    <source>
        <dbReference type="ARBA" id="ARBA00006432"/>
    </source>
</evidence>
<evidence type="ECO:0000259" key="7">
    <source>
        <dbReference type="Pfam" id="PF00501"/>
    </source>
</evidence>
<dbReference type="EMBL" id="JACHIV010000001">
    <property type="protein sequence ID" value="MBB5069292.1"/>
    <property type="molecule type" value="Genomic_DNA"/>
</dbReference>
<comment type="similarity">
    <text evidence="1">Belongs to the ATP-dependent AMP-binding enzyme family.</text>
</comment>
<evidence type="ECO:0000256" key="4">
    <source>
        <dbReference type="ARBA" id="ARBA00023098"/>
    </source>
</evidence>
<dbReference type="InterPro" id="IPR042099">
    <property type="entry name" value="ANL_N_sf"/>
</dbReference>
<dbReference type="PANTHER" id="PTHR43272:SF32">
    <property type="entry name" value="AMP-DEPENDENT SYNTHETASE_LIGASE DOMAIN-CONTAINING PROTEIN"/>
    <property type="match status" value="1"/>
</dbReference>
<keyword evidence="2 8" id="KW-0436">Ligase</keyword>
<dbReference type="InterPro" id="IPR020845">
    <property type="entry name" value="AMP-binding_CS"/>
</dbReference>
<dbReference type="PROSITE" id="PS00455">
    <property type="entry name" value="AMP_BINDING"/>
    <property type="match status" value="1"/>
</dbReference>
<comment type="caution">
    <text evidence="8">The sequence shown here is derived from an EMBL/GenBank/DDBJ whole genome shotgun (WGS) entry which is preliminary data.</text>
</comment>